<keyword evidence="3" id="KW-1185">Reference proteome</keyword>
<feature type="region of interest" description="Disordered" evidence="1">
    <location>
        <begin position="150"/>
        <end position="191"/>
    </location>
</feature>
<feature type="compositionally biased region" description="Low complexity" evidence="1">
    <location>
        <begin position="69"/>
        <end position="82"/>
    </location>
</feature>
<accession>A0A4U0X2U9</accession>
<evidence type="ECO:0000313" key="3">
    <source>
        <dbReference type="Proteomes" id="UP000308768"/>
    </source>
</evidence>
<name>A0A4U0X2U9_9PEZI</name>
<dbReference type="AlphaFoldDB" id="A0A4U0X2U9"/>
<protein>
    <submittedName>
        <fullName evidence="2">Uncharacterized protein</fullName>
    </submittedName>
</protein>
<feature type="region of interest" description="Disordered" evidence="1">
    <location>
        <begin position="58"/>
        <end position="86"/>
    </location>
</feature>
<organism evidence="2 3">
    <name type="scientific">Cryomyces minteri</name>
    <dbReference type="NCBI Taxonomy" id="331657"/>
    <lineage>
        <taxon>Eukaryota</taxon>
        <taxon>Fungi</taxon>
        <taxon>Dikarya</taxon>
        <taxon>Ascomycota</taxon>
        <taxon>Pezizomycotina</taxon>
        <taxon>Dothideomycetes</taxon>
        <taxon>Dothideomycetes incertae sedis</taxon>
        <taxon>Cryomyces</taxon>
    </lineage>
</organism>
<gene>
    <name evidence="2" type="ORF">B0A49_05740</name>
</gene>
<sequence>MSDDTSSSPLMKGETSYLEFSDLAFLEEAMKSPFDGLEIIESGLSTVPSATDQVNESAFDNSTIDPRLTFSTPPSPTKSDTSNVTHSSYPEPDFFALFNGTQSGPTSPAPYYGHPTGFLSPPCYQPNIPRAQSQPPEAAGLMTFSRAGSYIGNSIDAGPRHSPRPPMRGPPKNSNTQCRYQPYPNSHQRLNQQPRFQPRRTFAPTSVPAEPHRIFRRSPGPMPRHPETQLIRHDLVEQDATPGAEPDEQARWKYAARAEQSTVVMGMLSYIERLTRDCDSMREFLCRGYGEVGCGQEAAALEATRLQKRNKNSAVTELAKKLSPLSLPASTTVERESSPCVPKNGQEIKDLDREYFPPSYALSSGIAGNRYRHPILPRTLHQHACTDSVEYATEQATNVLLDLYDIPFVPTMFLYEKKALYLRFIGASRALMHRVLD</sequence>
<proteinExistence type="predicted"/>
<feature type="compositionally biased region" description="Polar residues" evidence="1">
    <location>
        <begin position="172"/>
        <end position="191"/>
    </location>
</feature>
<comment type="caution">
    <text evidence="2">The sequence shown here is derived from an EMBL/GenBank/DDBJ whole genome shotgun (WGS) entry which is preliminary data.</text>
</comment>
<dbReference type="EMBL" id="NAJN01000721">
    <property type="protein sequence ID" value="TKA69556.1"/>
    <property type="molecule type" value="Genomic_DNA"/>
</dbReference>
<reference evidence="2 3" key="1">
    <citation type="submission" date="2017-03" db="EMBL/GenBank/DDBJ databases">
        <title>Genomes of endolithic fungi from Antarctica.</title>
        <authorList>
            <person name="Coleine C."/>
            <person name="Masonjones S."/>
            <person name="Stajich J.E."/>
        </authorList>
    </citation>
    <scope>NUCLEOTIDE SEQUENCE [LARGE SCALE GENOMIC DNA]</scope>
    <source>
        <strain evidence="2 3">CCFEE 5187</strain>
    </source>
</reference>
<dbReference type="OrthoDB" id="5401960at2759"/>
<dbReference type="Proteomes" id="UP000308768">
    <property type="component" value="Unassembled WGS sequence"/>
</dbReference>
<evidence type="ECO:0000256" key="1">
    <source>
        <dbReference type="SAM" id="MobiDB-lite"/>
    </source>
</evidence>
<evidence type="ECO:0000313" key="2">
    <source>
        <dbReference type="EMBL" id="TKA69556.1"/>
    </source>
</evidence>